<dbReference type="InterPro" id="IPR010982">
    <property type="entry name" value="Lambda_DNA-bd_dom_sf"/>
</dbReference>
<organism evidence="3 4">
    <name type="scientific">Fertoeibacter niger</name>
    <dbReference type="NCBI Taxonomy" id="2656921"/>
    <lineage>
        <taxon>Bacteria</taxon>
        <taxon>Pseudomonadati</taxon>
        <taxon>Pseudomonadota</taxon>
        <taxon>Alphaproteobacteria</taxon>
        <taxon>Rhodobacterales</taxon>
        <taxon>Paracoccaceae</taxon>
        <taxon>Fertoeibacter</taxon>
    </lineage>
</organism>
<proteinExistence type="predicted"/>
<dbReference type="GO" id="GO:0005829">
    <property type="term" value="C:cytosol"/>
    <property type="evidence" value="ECO:0007669"/>
    <property type="project" value="TreeGrafter"/>
</dbReference>
<feature type="domain" description="HTH cro/C1-type" evidence="2">
    <location>
        <begin position="16"/>
        <end position="70"/>
    </location>
</feature>
<dbReference type="InterPro" id="IPR050807">
    <property type="entry name" value="TransReg_Diox_bact_type"/>
</dbReference>
<dbReference type="Gene3D" id="1.10.260.40">
    <property type="entry name" value="lambda repressor-like DNA-binding domains"/>
    <property type="match status" value="1"/>
</dbReference>
<reference evidence="3" key="1">
    <citation type="submission" date="2020-05" db="EMBL/GenBank/DDBJ databases">
        <title>Fertoebacter nigrum gen. nov., sp. nov., a new member of the family Rhodobacteraceae.</title>
        <authorList>
            <person name="Szuroczki S."/>
            <person name="Abbaszade G."/>
            <person name="Buni D."/>
            <person name="Schumann P."/>
            <person name="Toth E."/>
        </authorList>
    </citation>
    <scope>NUCLEOTIDE SEQUENCE</scope>
    <source>
        <strain evidence="3">RG-N-1a</strain>
    </source>
</reference>
<dbReference type="PROSITE" id="PS50943">
    <property type="entry name" value="HTH_CROC1"/>
    <property type="match status" value="1"/>
</dbReference>
<protein>
    <submittedName>
        <fullName evidence="3">Helix-turn-helix transcriptional regulator</fullName>
    </submittedName>
</protein>
<comment type="caution">
    <text evidence="3">The sequence shown here is derived from an EMBL/GenBank/DDBJ whole genome shotgun (WGS) entry which is preliminary data.</text>
</comment>
<evidence type="ECO:0000313" key="3">
    <source>
        <dbReference type="EMBL" id="NUB46794.1"/>
    </source>
</evidence>
<dbReference type="Pfam" id="PF01381">
    <property type="entry name" value="HTH_3"/>
    <property type="match status" value="1"/>
</dbReference>
<keyword evidence="4" id="KW-1185">Reference proteome</keyword>
<evidence type="ECO:0000313" key="4">
    <source>
        <dbReference type="Proteomes" id="UP000484076"/>
    </source>
</evidence>
<dbReference type="GO" id="GO:0003677">
    <property type="term" value="F:DNA binding"/>
    <property type="evidence" value="ECO:0007669"/>
    <property type="project" value="UniProtKB-KW"/>
</dbReference>
<name>A0A8X8GYV4_9RHOB</name>
<accession>A0A8X8GYV4</accession>
<evidence type="ECO:0000259" key="2">
    <source>
        <dbReference type="PROSITE" id="PS50943"/>
    </source>
</evidence>
<dbReference type="RefSeq" id="WP_152828775.1">
    <property type="nucleotide sequence ID" value="NZ_WHUT02000023.1"/>
</dbReference>
<evidence type="ECO:0000256" key="1">
    <source>
        <dbReference type="ARBA" id="ARBA00023125"/>
    </source>
</evidence>
<dbReference type="Proteomes" id="UP000484076">
    <property type="component" value="Unassembled WGS sequence"/>
</dbReference>
<keyword evidence="1" id="KW-0238">DNA-binding</keyword>
<dbReference type="GO" id="GO:0003700">
    <property type="term" value="F:DNA-binding transcription factor activity"/>
    <property type="evidence" value="ECO:0007669"/>
    <property type="project" value="TreeGrafter"/>
</dbReference>
<dbReference type="SUPFAM" id="SSF47413">
    <property type="entry name" value="lambda repressor-like DNA-binding domains"/>
    <property type="match status" value="1"/>
</dbReference>
<dbReference type="PANTHER" id="PTHR46797:SF1">
    <property type="entry name" value="METHYLPHOSPHONATE SYNTHASE"/>
    <property type="match status" value="1"/>
</dbReference>
<dbReference type="EMBL" id="WHUT02000023">
    <property type="protein sequence ID" value="NUB46794.1"/>
    <property type="molecule type" value="Genomic_DNA"/>
</dbReference>
<sequence>MEHRPAPLLDAFARVLRRRRLAASLSQEELAHRSGLSMRYVSLLESRKHQPSLDTLQGLAHGLRTTIAQLMAEVEADAAETQ</sequence>
<dbReference type="AlphaFoldDB" id="A0A8X8GYV4"/>
<dbReference type="InterPro" id="IPR001387">
    <property type="entry name" value="Cro/C1-type_HTH"/>
</dbReference>
<dbReference type="CDD" id="cd00093">
    <property type="entry name" value="HTH_XRE"/>
    <property type="match status" value="1"/>
</dbReference>
<dbReference type="SMART" id="SM00530">
    <property type="entry name" value="HTH_XRE"/>
    <property type="match status" value="1"/>
</dbReference>
<dbReference type="PANTHER" id="PTHR46797">
    <property type="entry name" value="HTH-TYPE TRANSCRIPTIONAL REGULATOR"/>
    <property type="match status" value="1"/>
</dbReference>
<gene>
    <name evidence="3" type="ORF">GEU84_020615</name>
</gene>